<feature type="domain" description="DUF4371" evidence="1">
    <location>
        <begin position="214"/>
        <end position="380"/>
    </location>
</feature>
<dbReference type="OrthoDB" id="6612926at2759"/>
<proteinExistence type="predicted"/>
<name>A0A8B8FPS2_9HEMI</name>
<dbReference type="Proteomes" id="UP000694846">
    <property type="component" value="Unplaced"/>
</dbReference>
<dbReference type="PANTHER" id="PTHR46289">
    <property type="entry name" value="52 KDA REPRESSOR OF THE INHIBITOR OF THE PROTEIN KINASE-LIKE PROTEIN-RELATED"/>
    <property type="match status" value="1"/>
</dbReference>
<accession>A0A8B8FPS2</accession>
<dbReference type="InterPro" id="IPR025398">
    <property type="entry name" value="DUF4371"/>
</dbReference>
<evidence type="ECO:0000313" key="3">
    <source>
        <dbReference type="RefSeq" id="XP_025412360.1"/>
    </source>
</evidence>
<gene>
    <name evidence="3" type="primary">LOC112684865</name>
</gene>
<dbReference type="AlphaFoldDB" id="A0A8B8FPS2"/>
<dbReference type="InterPro" id="IPR012337">
    <property type="entry name" value="RNaseH-like_sf"/>
</dbReference>
<protein>
    <submittedName>
        <fullName evidence="3">Zinc finger MYM-type protein 1-like isoform X1</fullName>
    </submittedName>
</protein>
<evidence type="ECO:0000313" key="2">
    <source>
        <dbReference type="Proteomes" id="UP000694846"/>
    </source>
</evidence>
<dbReference type="GeneID" id="112684865"/>
<dbReference type="RefSeq" id="XP_025412360.1">
    <property type="nucleotide sequence ID" value="XM_025556575.1"/>
</dbReference>
<sequence length="647" mass="73777">MSNKRKITTYFTCSTKSPIKHANEKNSKIPKIITENEVVDLPAVDFNVHDIGCYINSTLTDADRYLILKDVWIPPATYTYPLLDCNAKRGLKFKHHWLNAHNWLAYSEKYQGAFCKFCVVFSKVGGVGGQKLGTLVVEAFTNYKKATEVFKKHGNLEYHKTALLKSDNFLNVYSNKSSSIINLIDSERTKQIEINRKRLIPIIECIMLCGQQEIALRGHRDYGPICFSRESNENEGNFRAILKYKAKDIDYMKSYLETESKNKYISNRTQNEIIETCGDIILKKIVKIVNESGFFSVLVDETTDVSVKEQLTLCVRYLSGSGENVCINESFLKFIEVQSLTGENLTKVILNGLNACGIDCNNMVGQGYDGANNMSGHLKGVQTVIRDSYPRALYVHCAAHSLNLAVSKASNIQPIRNCLGIIEKMYSFFNSPKRQNVLLNKIKESDLDPNVKSLKRLCATRWVQRYEAVNDFIELFNFVVISLEDISSWKDTAATDASILIRALDSEFLVSLQIVNVLFSYGLPLCKLLQSKGIDLKEAIDLAGDNVTVLKNLRTNISTEFNKMFKKAQEMAEFLDFHIKIKRINKRQIYRDNPNITDDGSTPDPEQYFRVSICLPYIDFFINQLEDRFLAHRRIFGVLFYILINNS</sequence>
<organism evidence="2 3">
    <name type="scientific">Sipha flava</name>
    <name type="common">yellow sugarcane aphid</name>
    <dbReference type="NCBI Taxonomy" id="143950"/>
    <lineage>
        <taxon>Eukaryota</taxon>
        <taxon>Metazoa</taxon>
        <taxon>Ecdysozoa</taxon>
        <taxon>Arthropoda</taxon>
        <taxon>Hexapoda</taxon>
        <taxon>Insecta</taxon>
        <taxon>Pterygota</taxon>
        <taxon>Neoptera</taxon>
        <taxon>Paraneoptera</taxon>
        <taxon>Hemiptera</taxon>
        <taxon>Sternorrhyncha</taxon>
        <taxon>Aphidomorpha</taxon>
        <taxon>Aphidoidea</taxon>
        <taxon>Aphididae</taxon>
        <taxon>Sipha</taxon>
    </lineage>
</organism>
<dbReference type="Pfam" id="PF14291">
    <property type="entry name" value="DUF4371"/>
    <property type="match status" value="1"/>
</dbReference>
<evidence type="ECO:0000259" key="1">
    <source>
        <dbReference type="Pfam" id="PF14291"/>
    </source>
</evidence>
<dbReference type="PANTHER" id="PTHR46289:SF14">
    <property type="entry name" value="DUF4371 DOMAIN-CONTAINING PROTEIN"/>
    <property type="match status" value="1"/>
</dbReference>
<keyword evidence="2" id="KW-1185">Reference proteome</keyword>
<reference evidence="3" key="1">
    <citation type="submission" date="2025-08" db="UniProtKB">
        <authorList>
            <consortium name="RefSeq"/>
        </authorList>
    </citation>
    <scope>IDENTIFICATION</scope>
    <source>
        <tissue evidence="3">Whole body</tissue>
    </source>
</reference>
<dbReference type="SUPFAM" id="SSF53098">
    <property type="entry name" value="Ribonuclease H-like"/>
    <property type="match status" value="1"/>
</dbReference>
<dbReference type="InterPro" id="IPR052958">
    <property type="entry name" value="IFN-induced_PKR_regulator"/>
</dbReference>